<keyword evidence="2" id="KW-1185">Reference proteome</keyword>
<dbReference type="EMBL" id="FOCL01000006">
    <property type="protein sequence ID" value="SEO19850.1"/>
    <property type="molecule type" value="Genomic_DNA"/>
</dbReference>
<evidence type="ECO:0000313" key="1">
    <source>
        <dbReference type="EMBL" id="SEO19850.1"/>
    </source>
</evidence>
<dbReference type="AlphaFoldDB" id="A0A1H8MRG8"/>
<proteinExistence type="predicted"/>
<name>A0A1H8MRG8_9SPHI</name>
<gene>
    <name evidence="1" type="ORF">SAMN05192574_10643</name>
</gene>
<sequence>MRVHLIKRQTVEDFAIQYPGSRASLNDWLGKLKFADWDEPSDIKRTYNAVDVLGRNSNRVIFDIAGNNYRMICKYAFGANQVHLFVCWIGTHAEYDKICKAGSQYSINIY</sequence>
<dbReference type="GO" id="GO:0110001">
    <property type="term" value="C:toxin-antitoxin complex"/>
    <property type="evidence" value="ECO:0007669"/>
    <property type="project" value="InterPro"/>
</dbReference>
<accession>A0A1H8MRG8</accession>
<reference evidence="2" key="1">
    <citation type="submission" date="2016-10" db="EMBL/GenBank/DDBJ databases">
        <authorList>
            <person name="Varghese N."/>
            <person name="Submissions S."/>
        </authorList>
    </citation>
    <scope>NUCLEOTIDE SEQUENCE [LARGE SCALE GENOMIC DNA]</scope>
    <source>
        <strain evidence="2">Gh-48</strain>
    </source>
</reference>
<dbReference type="Pfam" id="PF09907">
    <property type="entry name" value="HigB_toxin"/>
    <property type="match status" value="1"/>
</dbReference>
<dbReference type="GO" id="GO:0003723">
    <property type="term" value="F:RNA binding"/>
    <property type="evidence" value="ECO:0007669"/>
    <property type="project" value="InterPro"/>
</dbReference>
<dbReference type="InterPro" id="IPR018669">
    <property type="entry name" value="Toxin_HigB"/>
</dbReference>
<organism evidence="1 2">
    <name type="scientific">Mucilaginibacter gossypiicola</name>
    <dbReference type="NCBI Taxonomy" id="551995"/>
    <lineage>
        <taxon>Bacteria</taxon>
        <taxon>Pseudomonadati</taxon>
        <taxon>Bacteroidota</taxon>
        <taxon>Sphingobacteriia</taxon>
        <taxon>Sphingobacteriales</taxon>
        <taxon>Sphingobacteriaceae</taxon>
        <taxon>Mucilaginibacter</taxon>
    </lineage>
</organism>
<dbReference type="Proteomes" id="UP000198942">
    <property type="component" value="Unassembled WGS sequence"/>
</dbReference>
<dbReference type="GO" id="GO:0004519">
    <property type="term" value="F:endonuclease activity"/>
    <property type="evidence" value="ECO:0007669"/>
    <property type="project" value="InterPro"/>
</dbReference>
<evidence type="ECO:0000313" key="2">
    <source>
        <dbReference type="Proteomes" id="UP000198942"/>
    </source>
</evidence>
<dbReference type="STRING" id="551995.SAMN05192574_10643"/>
<protein>
    <submittedName>
        <fullName evidence="1">mRNA interferase HigB</fullName>
    </submittedName>
</protein>
<dbReference type="OrthoDB" id="9799912at2"/>